<dbReference type="Pfam" id="PF00664">
    <property type="entry name" value="ABC_membrane"/>
    <property type="match status" value="1"/>
</dbReference>
<feature type="domain" description="ABC transmembrane type-1" evidence="13">
    <location>
        <begin position="158"/>
        <end position="437"/>
    </location>
</feature>
<dbReference type="NCBIfam" id="TIGR01846">
    <property type="entry name" value="type_I_sec_HlyB"/>
    <property type="match status" value="1"/>
</dbReference>
<proteinExistence type="predicted"/>
<evidence type="ECO:0000256" key="5">
    <source>
        <dbReference type="ARBA" id="ARBA00022741"/>
    </source>
</evidence>
<feature type="transmembrane region" description="Helical" evidence="11">
    <location>
        <begin position="265"/>
        <end position="288"/>
    </location>
</feature>
<comment type="caution">
    <text evidence="15">The sequence shown here is derived from an EMBL/GenBank/DDBJ whole genome shotgun (WGS) entry which is preliminary data.</text>
</comment>
<feature type="transmembrane region" description="Helical" evidence="11">
    <location>
        <begin position="294"/>
        <end position="316"/>
    </location>
</feature>
<keyword evidence="7" id="KW-0788">Thiol protease</keyword>
<reference evidence="15 16" key="1">
    <citation type="journal article" date="2013" name="PLoS ONE">
        <title>Identification and characterization of three novel lipases belonging to families II and V from Anaerovibrio lipolyticus 5ST.</title>
        <authorList>
            <person name="Prive F."/>
            <person name="Kaderbhai N.N."/>
            <person name="Girdwood S."/>
            <person name="Worgan H.J."/>
            <person name="Pinloche E."/>
            <person name="Scollan N.D."/>
            <person name="Huws S.A."/>
            <person name="Newbold C.J."/>
        </authorList>
    </citation>
    <scope>NUCLEOTIDE SEQUENCE [LARGE SCALE GENOMIC DNA]</scope>
    <source>
        <strain evidence="15 16">5S</strain>
    </source>
</reference>
<dbReference type="GO" id="GO:0005524">
    <property type="term" value="F:ATP binding"/>
    <property type="evidence" value="ECO:0007669"/>
    <property type="project" value="UniProtKB-KW"/>
</dbReference>
<dbReference type="AlphaFoldDB" id="A0A0B2K2W3"/>
<evidence type="ECO:0000259" key="14">
    <source>
        <dbReference type="PROSITE" id="PS50990"/>
    </source>
</evidence>
<dbReference type="SUPFAM" id="SSF90123">
    <property type="entry name" value="ABC transporter transmembrane region"/>
    <property type="match status" value="1"/>
</dbReference>
<dbReference type="InterPro" id="IPR036640">
    <property type="entry name" value="ABC1_TM_sf"/>
</dbReference>
<dbReference type="GO" id="GO:0030253">
    <property type="term" value="P:protein secretion by the type I secretion system"/>
    <property type="evidence" value="ECO:0007669"/>
    <property type="project" value="InterPro"/>
</dbReference>
<keyword evidence="5" id="KW-0547">Nucleotide-binding</keyword>
<gene>
    <name evidence="15" type="ORF">NZ47_00825</name>
</gene>
<organism evidence="15 16">
    <name type="scientific">Anaerovibrio lipolyticus</name>
    <dbReference type="NCBI Taxonomy" id="82374"/>
    <lineage>
        <taxon>Bacteria</taxon>
        <taxon>Bacillati</taxon>
        <taxon>Bacillota</taxon>
        <taxon>Negativicutes</taxon>
        <taxon>Selenomonadales</taxon>
        <taxon>Selenomonadaceae</taxon>
        <taxon>Anaerovibrio</taxon>
    </lineage>
</organism>
<name>A0A0B2K2W3_9FIRM</name>
<dbReference type="InterPro" id="IPR017871">
    <property type="entry name" value="ABC_transporter-like_CS"/>
</dbReference>
<evidence type="ECO:0000313" key="16">
    <source>
        <dbReference type="Proteomes" id="UP000030993"/>
    </source>
</evidence>
<dbReference type="GO" id="GO:0006508">
    <property type="term" value="P:proteolysis"/>
    <property type="evidence" value="ECO:0007669"/>
    <property type="project" value="InterPro"/>
</dbReference>
<dbReference type="GO" id="GO:0015421">
    <property type="term" value="F:ABC-type oligopeptide transporter activity"/>
    <property type="evidence" value="ECO:0007669"/>
    <property type="project" value="TreeGrafter"/>
</dbReference>
<keyword evidence="9 11" id="KW-1133">Transmembrane helix</keyword>
<dbReference type="Pfam" id="PF00005">
    <property type="entry name" value="ABC_tran"/>
    <property type="match status" value="1"/>
</dbReference>
<evidence type="ECO:0000259" key="12">
    <source>
        <dbReference type="PROSITE" id="PS50893"/>
    </source>
</evidence>
<evidence type="ECO:0000256" key="9">
    <source>
        <dbReference type="ARBA" id="ARBA00022989"/>
    </source>
</evidence>
<feature type="transmembrane region" description="Helical" evidence="11">
    <location>
        <begin position="192"/>
        <end position="212"/>
    </location>
</feature>
<dbReference type="GO" id="GO:0030256">
    <property type="term" value="C:type I protein secretion system complex"/>
    <property type="evidence" value="ECO:0007669"/>
    <property type="project" value="InterPro"/>
</dbReference>
<evidence type="ECO:0000256" key="11">
    <source>
        <dbReference type="SAM" id="Phobius"/>
    </source>
</evidence>
<feature type="transmembrane region" description="Helical" evidence="11">
    <location>
        <begin position="408"/>
        <end position="429"/>
    </location>
</feature>
<dbReference type="SMART" id="SM00382">
    <property type="entry name" value="AAA"/>
    <property type="match status" value="1"/>
</dbReference>
<evidence type="ECO:0000256" key="8">
    <source>
        <dbReference type="ARBA" id="ARBA00022840"/>
    </source>
</evidence>
<feature type="transmembrane region" description="Helical" evidence="11">
    <location>
        <begin position="158"/>
        <end position="180"/>
    </location>
</feature>
<protein>
    <recommendedName>
        <fullName evidence="17">Peptidase C39</fullName>
    </recommendedName>
</protein>
<evidence type="ECO:0000313" key="15">
    <source>
        <dbReference type="EMBL" id="KHM53106.1"/>
    </source>
</evidence>
<dbReference type="PANTHER" id="PTHR43394:SF1">
    <property type="entry name" value="ATP-BINDING CASSETTE SUB-FAMILY B MEMBER 10, MITOCHONDRIAL"/>
    <property type="match status" value="1"/>
</dbReference>
<keyword evidence="3" id="KW-1003">Cell membrane</keyword>
<evidence type="ECO:0000256" key="7">
    <source>
        <dbReference type="ARBA" id="ARBA00022807"/>
    </source>
</evidence>
<keyword evidence="8" id="KW-0067">ATP-binding</keyword>
<dbReference type="GO" id="GO:0008234">
    <property type="term" value="F:cysteine-type peptidase activity"/>
    <property type="evidence" value="ECO:0007669"/>
    <property type="project" value="UniProtKB-KW"/>
</dbReference>
<evidence type="ECO:0000256" key="3">
    <source>
        <dbReference type="ARBA" id="ARBA00022475"/>
    </source>
</evidence>
<dbReference type="PROSITE" id="PS50990">
    <property type="entry name" value="PEPTIDASE_C39"/>
    <property type="match status" value="1"/>
</dbReference>
<dbReference type="Gene3D" id="1.20.1560.10">
    <property type="entry name" value="ABC transporter type 1, transmembrane domain"/>
    <property type="match status" value="1"/>
</dbReference>
<accession>A0A0B2K2W3</accession>
<feature type="domain" description="Peptidase C39" evidence="14">
    <location>
        <begin position="6"/>
        <end position="127"/>
    </location>
</feature>
<dbReference type="PANTHER" id="PTHR43394">
    <property type="entry name" value="ATP-DEPENDENT PERMEASE MDL1, MITOCHONDRIAL"/>
    <property type="match status" value="1"/>
</dbReference>
<dbReference type="InterPro" id="IPR003593">
    <property type="entry name" value="AAA+_ATPase"/>
</dbReference>
<evidence type="ECO:0000256" key="2">
    <source>
        <dbReference type="ARBA" id="ARBA00022448"/>
    </source>
</evidence>
<dbReference type="EMBL" id="JSCE01000012">
    <property type="protein sequence ID" value="KHM53106.1"/>
    <property type="molecule type" value="Genomic_DNA"/>
</dbReference>
<dbReference type="Proteomes" id="UP000030993">
    <property type="component" value="Unassembled WGS sequence"/>
</dbReference>
<dbReference type="PROSITE" id="PS50929">
    <property type="entry name" value="ABC_TM1F"/>
    <property type="match status" value="1"/>
</dbReference>
<keyword evidence="16" id="KW-1185">Reference proteome</keyword>
<dbReference type="PROSITE" id="PS50893">
    <property type="entry name" value="ABC_TRANSPORTER_2"/>
    <property type="match status" value="1"/>
</dbReference>
<evidence type="ECO:0000256" key="4">
    <source>
        <dbReference type="ARBA" id="ARBA00022692"/>
    </source>
</evidence>
<dbReference type="PROSITE" id="PS00211">
    <property type="entry name" value="ABC_TRANSPORTER_1"/>
    <property type="match status" value="1"/>
</dbReference>
<keyword evidence="10 11" id="KW-0472">Membrane</keyword>
<dbReference type="InterPro" id="IPR010132">
    <property type="entry name" value="ATPase_T1SS_HlyB"/>
</dbReference>
<dbReference type="STRING" id="82374.NZ47_00825"/>
<feature type="transmembrane region" description="Helical" evidence="11">
    <location>
        <begin position="374"/>
        <end position="396"/>
    </location>
</feature>
<keyword evidence="2" id="KW-0813">Transport</keyword>
<dbReference type="CDD" id="cd18588">
    <property type="entry name" value="ABC_6TM_CyaB_HlyB_like"/>
    <property type="match status" value="1"/>
</dbReference>
<dbReference type="GO" id="GO:0016887">
    <property type="term" value="F:ATP hydrolysis activity"/>
    <property type="evidence" value="ECO:0007669"/>
    <property type="project" value="InterPro"/>
</dbReference>
<keyword evidence="6" id="KW-0378">Hydrolase</keyword>
<keyword evidence="4 11" id="KW-0812">Transmembrane</keyword>
<comment type="subcellular location">
    <subcellularLocation>
        <location evidence="1">Cell membrane</location>
        <topology evidence="1">Multi-pass membrane protein</topology>
    </subcellularLocation>
</comment>
<evidence type="ECO:0000259" key="13">
    <source>
        <dbReference type="PROSITE" id="PS50929"/>
    </source>
</evidence>
<dbReference type="InterPro" id="IPR005074">
    <property type="entry name" value="Peptidase_C39"/>
</dbReference>
<dbReference type="Pfam" id="PF03412">
    <property type="entry name" value="Peptidase_C39"/>
    <property type="match status" value="1"/>
</dbReference>
<evidence type="ECO:0008006" key="17">
    <source>
        <dbReference type="Google" id="ProtNLM"/>
    </source>
</evidence>
<dbReference type="InterPro" id="IPR039421">
    <property type="entry name" value="Type_1_exporter"/>
</dbReference>
<evidence type="ECO:0000256" key="1">
    <source>
        <dbReference type="ARBA" id="ARBA00004651"/>
    </source>
</evidence>
<dbReference type="InterPro" id="IPR003439">
    <property type="entry name" value="ABC_transporter-like_ATP-bd"/>
</dbReference>
<dbReference type="Gene3D" id="3.90.70.10">
    <property type="entry name" value="Cysteine proteinases"/>
    <property type="match status" value="1"/>
</dbReference>
<dbReference type="FunFam" id="3.40.50.300:FF:000221">
    <property type="entry name" value="Multidrug ABC transporter ATP-binding protein"/>
    <property type="match status" value="1"/>
</dbReference>
<dbReference type="GO" id="GO:0005886">
    <property type="term" value="C:plasma membrane"/>
    <property type="evidence" value="ECO:0007669"/>
    <property type="project" value="UniProtKB-SubCell"/>
</dbReference>
<evidence type="ECO:0000256" key="6">
    <source>
        <dbReference type="ARBA" id="ARBA00022801"/>
    </source>
</evidence>
<dbReference type="Gene3D" id="3.40.50.300">
    <property type="entry name" value="P-loop containing nucleotide triphosphate hydrolases"/>
    <property type="match status" value="1"/>
</dbReference>
<dbReference type="InterPro" id="IPR011527">
    <property type="entry name" value="ABC1_TM_dom"/>
</dbReference>
<sequence>MRGLGMGEIKIDSLLKCLVVVLTIHGKAIQENQLKRAYASDGKPLSLTELIRASRELGFRAQQIKAEKNHLKSLPMPFIACMGKNEHIVVVKSQTDQIVFYNPYHGLMEQAPMEKLQQEWDGSSILFADDGNTDEVQGIGFSWFVSVLRKYWPQLAKVMLLSVLLQLFGLLSPFFTQIIIDDVLVHNSVSTLDIMVGGMAMVMMFQLILSGFRSYIFTNIANKADAELSARLFKHLMFLQTSFYNNWTSGDVVTRIRELEKVRQFITGTGVTLVLDAIFAVIYMAVMFHYSVDLTLIVLVAVPCYTLLNLAIIPIYRKRLNENFAANAATQSYIIETVTGIETVKHHAVEGLMEKKWESLLNGFVKSNRAIANLVNGVGSVGGLYQQLFMLSILWYGAYLVMENQLSIGQLIAFQMLAGMVVTPVMRIFSAWQSFQQAKVSLDKLGDIMNSPAEATFNPNRSVLPSVRGRLELDNVSFRYSDEGNQVLRHISLSISEGSCVGIVGPSGSGKSTITRLMQLLYTPESGRVLVDGVDMAQMEPAWLRRQIGVVLQESFLFNGTIAENIAAAKPDATEQEIVQVARMAGVMDFLKDMPDGFNTNVGERGGNLSGGQRQRVAIARALITNPKILILDEATSALDYASEHSIMSNLEKFAKGRTVIMIAHRLKTVMKCDKIFVISQGVVEEEGSHEALLERGGLYHSLWMEQQ</sequence>
<dbReference type="SUPFAM" id="SSF52540">
    <property type="entry name" value="P-loop containing nucleoside triphosphate hydrolases"/>
    <property type="match status" value="1"/>
</dbReference>
<evidence type="ECO:0000256" key="10">
    <source>
        <dbReference type="ARBA" id="ARBA00023136"/>
    </source>
</evidence>
<keyword evidence="7" id="KW-0645">Protease</keyword>
<feature type="domain" description="ABC transporter" evidence="12">
    <location>
        <begin position="471"/>
        <end position="706"/>
    </location>
</feature>
<dbReference type="InterPro" id="IPR027417">
    <property type="entry name" value="P-loop_NTPase"/>
</dbReference>